<dbReference type="GO" id="GO:0016020">
    <property type="term" value="C:membrane"/>
    <property type="evidence" value="ECO:0007669"/>
    <property type="project" value="UniProtKB-SubCell"/>
</dbReference>
<dbReference type="SUPFAM" id="SSF52058">
    <property type="entry name" value="L domain-like"/>
    <property type="match status" value="1"/>
</dbReference>
<keyword evidence="10" id="KW-1185">Reference proteome</keyword>
<dbReference type="PANTHER" id="PTHR48010">
    <property type="entry name" value="OS05G0588300 PROTEIN"/>
    <property type="match status" value="1"/>
</dbReference>
<keyword evidence="9" id="KW-0808">Transferase</keyword>
<comment type="subcellular location">
    <subcellularLocation>
        <location evidence="1">Membrane</location>
    </subcellularLocation>
</comment>
<dbReference type="Gramene" id="OE9A083623T1">
    <property type="protein sequence ID" value="OE9A083623C1"/>
    <property type="gene ID" value="OE9A083623"/>
</dbReference>
<dbReference type="InterPro" id="IPR001611">
    <property type="entry name" value="Leu-rich_rpt"/>
</dbReference>
<feature type="signal peptide" evidence="7">
    <location>
        <begin position="1"/>
        <end position="34"/>
    </location>
</feature>
<dbReference type="Gene3D" id="3.80.10.10">
    <property type="entry name" value="Ribonuclease Inhibitor"/>
    <property type="match status" value="1"/>
</dbReference>
<sequence>MAAFSVRMTWDFRVFSTLMSILFLLLERASFTYSAQSDVDYLRAIKNSLEDPSNYLKSSWNFNNNTEGFICEFYGVDCWKPDENRVLNLRLSGIGLKGEFPLSVAGCSSLTGLDLSYNEIYGKIPNNISRILGFMTSLDLSSNQLSEKIPVDLANCTYLNVLKLDNNQLTG</sequence>
<keyword evidence="9" id="KW-0418">Kinase</keyword>
<feature type="chain" id="PRO_5035740312" evidence="7">
    <location>
        <begin position="35"/>
        <end position="171"/>
    </location>
</feature>
<protein>
    <submittedName>
        <fullName evidence="9">Probably inactive leucine-rich repeat receptor kinase At5g48380</fullName>
    </submittedName>
</protein>
<evidence type="ECO:0000256" key="2">
    <source>
        <dbReference type="ARBA" id="ARBA00022614"/>
    </source>
</evidence>
<evidence type="ECO:0000313" key="9">
    <source>
        <dbReference type="EMBL" id="CAA2989939.1"/>
    </source>
</evidence>
<dbReference type="GO" id="GO:0016301">
    <property type="term" value="F:kinase activity"/>
    <property type="evidence" value="ECO:0007669"/>
    <property type="project" value="UniProtKB-KW"/>
</dbReference>
<accession>A0A8S0SAZ6</accession>
<evidence type="ECO:0000256" key="3">
    <source>
        <dbReference type="ARBA" id="ARBA00022729"/>
    </source>
</evidence>
<evidence type="ECO:0000256" key="1">
    <source>
        <dbReference type="ARBA" id="ARBA00004370"/>
    </source>
</evidence>
<dbReference type="AlphaFoldDB" id="A0A8S0SAZ6"/>
<evidence type="ECO:0000256" key="7">
    <source>
        <dbReference type="SAM" id="SignalP"/>
    </source>
</evidence>
<name>A0A8S0SAZ6_OLEEU</name>
<dbReference type="Pfam" id="PF08263">
    <property type="entry name" value="LRRNT_2"/>
    <property type="match status" value="1"/>
</dbReference>
<evidence type="ECO:0000256" key="4">
    <source>
        <dbReference type="ARBA" id="ARBA00022737"/>
    </source>
</evidence>
<dbReference type="InterPro" id="IPR050994">
    <property type="entry name" value="At_inactive_RLKs"/>
</dbReference>
<dbReference type="InterPro" id="IPR032675">
    <property type="entry name" value="LRR_dom_sf"/>
</dbReference>
<keyword evidence="3 7" id="KW-0732">Signal</keyword>
<proteinExistence type="predicted"/>
<dbReference type="InterPro" id="IPR013210">
    <property type="entry name" value="LRR_N_plant-typ"/>
</dbReference>
<keyword evidence="9" id="KW-0675">Receptor</keyword>
<evidence type="ECO:0000256" key="5">
    <source>
        <dbReference type="ARBA" id="ARBA00023136"/>
    </source>
</evidence>
<gene>
    <name evidence="9" type="ORF">OLEA9_A083623</name>
</gene>
<reference evidence="9 10" key="1">
    <citation type="submission" date="2019-12" db="EMBL/GenBank/DDBJ databases">
        <authorList>
            <person name="Alioto T."/>
            <person name="Alioto T."/>
            <person name="Gomez Garrido J."/>
        </authorList>
    </citation>
    <scope>NUCLEOTIDE SEQUENCE [LARGE SCALE GENOMIC DNA]</scope>
</reference>
<dbReference type="Pfam" id="PF00560">
    <property type="entry name" value="LRR_1"/>
    <property type="match status" value="2"/>
</dbReference>
<dbReference type="Proteomes" id="UP000594638">
    <property type="component" value="Unassembled WGS sequence"/>
</dbReference>
<dbReference type="FunFam" id="3.80.10.10:FF:000041">
    <property type="entry name" value="LRR receptor-like serine/threonine-protein kinase ERECTA"/>
    <property type="match status" value="1"/>
</dbReference>
<evidence type="ECO:0000256" key="6">
    <source>
        <dbReference type="ARBA" id="ARBA00023180"/>
    </source>
</evidence>
<keyword evidence="6" id="KW-0325">Glycoprotein</keyword>
<dbReference type="OrthoDB" id="2151624at2759"/>
<keyword evidence="4" id="KW-0677">Repeat</keyword>
<dbReference type="PANTHER" id="PTHR48010:SF55">
    <property type="entry name" value="OS01G0607900 PROTEIN"/>
    <property type="match status" value="1"/>
</dbReference>
<dbReference type="EMBL" id="CACTIH010004175">
    <property type="protein sequence ID" value="CAA2989939.1"/>
    <property type="molecule type" value="Genomic_DNA"/>
</dbReference>
<evidence type="ECO:0000259" key="8">
    <source>
        <dbReference type="Pfam" id="PF08263"/>
    </source>
</evidence>
<feature type="domain" description="Leucine-rich repeat-containing N-terminal plant-type" evidence="8">
    <location>
        <begin position="36"/>
        <end position="79"/>
    </location>
</feature>
<evidence type="ECO:0000313" key="10">
    <source>
        <dbReference type="Proteomes" id="UP000594638"/>
    </source>
</evidence>
<organism evidence="9 10">
    <name type="scientific">Olea europaea subsp. europaea</name>
    <dbReference type="NCBI Taxonomy" id="158383"/>
    <lineage>
        <taxon>Eukaryota</taxon>
        <taxon>Viridiplantae</taxon>
        <taxon>Streptophyta</taxon>
        <taxon>Embryophyta</taxon>
        <taxon>Tracheophyta</taxon>
        <taxon>Spermatophyta</taxon>
        <taxon>Magnoliopsida</taxon>
        <taxon>eudicotyledons</taxon>
        <taxon>Gunneridae</taxon>
        <taxon>Pentapetalae</taxon>
        <taxon>asterids</taxon>
        <taxon>lamiids</taxon>
        <taxon>Lamiales</taxon>
        <taxon>Oleaceae</taxon>
        <taxon>Oleeae</taxon>
        <taxon>Olea</taxon>
    </lineage>
</organism>
<comment type="caution">
    <text evidence="9">The sequence shown here is derived from an EMBL/GenBank/DDBJ whole genome shotgun (WGS) entry which is preliminary data.</text>
</comment>
<keyword evidence="2" id="KW-0433">Leucine-rich repeat</keyword>
<keyword evidence="5" id="KW-0472">Membrane</keyword>